<keyword evidence="3" id="KW-1185">Reference proteome</keyword>
<protein>
    <recommendedName>
        <fullName evidence="4">RanBD1 domain-containing protein</fullName>
    </recommendedName>
</protein>
<dbReference type="SUPFAM" id="SSF50729">
    <property type="entry name" value="PH domain-like"/>
    <property type="match status" value="1"/>
</dbReference>
<dbReference type="AlphaFoldDB" id="A0AAF0J482"/>
<evidence type="ECO:0008006" key="4">
    <source>
        <dbReference type="Google" id="ProtNLM"/>
    </source>
</evidence>
<proteinExistence type="predicted"/>
<dbReference type="InterPro" id="IPR011993">
    <property type="entry name" value="PH-like_dom_sf"/>
</dbReference>
<organism evidence="2 3">
    <name type="scientific">Malassezia nana</name>
    <dbReference type="NCBI Taxonomy" id="180528"/>
    <lineage>
        <taxon>Eukaryota</taxon>
        <taxon>Fungi</taxon>
        <taxon>Dikarya</taxon>
        <taxon>Basidiomycota</taxon>
        <taxon>Ustilaginomycotina</taxon>
        <taxon>Malasseziomycetes</taxon>
        <taxon>Malasseziales</taxon>
        <taxon>Malasseziaceae</taxon>
        <taxon>Malassezia</taxon>
    </lineage>
</organism>
<dbReference type="Proteomes" id="UP001213623">
    <property type="component" value="Chromosome 4"/>
</dbReference>
<feature type="compositionally biased region" description="Low complexity" evidence="1">
    <location>
        <begin position="97"/>
        <end position="107"/>
    </location>
</feature>
<feature type="region of interest" description="Disordered" evidence="1">
    <location>
        <begin position="1"/>
        <end position="107"/>
    </location>
</feature>
<evidence type="ECO:0000313" key="3">
    <source>
        <dbReference type="Proteomes" id="UP001213623"/>
    </source>
</evidence>
<feature type="compositionally biased region" description="Basic and acidic residues" evidence="1">
    <location>
        <begin position="66"/>
        <end position="90"/>
    </location>
</feature>
<feature type="compositionally biased region" description="Basic and acidic residues" evidence="1">
    <location>
        <begin position="1"/>
        <end position="28"/>
    </location>
</feature>
<dbReference type="EMBL" id="CP119895">
    <property type="protein sequence ID" value="WFD27728.1"/>
    <property type="molecule type" value="Genomic_DNA"/>
</dbReference>
<reference evidence="2" key="1">
    <citation type="submission" date="2023-03" db="EMBL/GenBank/DDBJ databases">
        <title>Mating type loci evolution in Malassezia.</title>
        <authorList>
            <person name="Coelho M.A."/>
        </authorList>
    </citation>
    <scope>NUCLEOTIDE SEQUENCE</scope>
    <source>
        <strain evidence="2">CBS 9557</strain>
    </source>
</reference>
<accession>A0AAF0J482</accession>
<evidence type="ECO:0000313" key="2">
    <source>
        <dbReference type="EMBL" id="WFD27728.1"/>
    </source>
</evidence>
<dbReference type="Gene3D" id="2.30.29.30">
    <property type="entry name" value="Pleckstrin-homology domain (PH domain)/Phosphotyrosine-binding domain (PTB)"/>
    <property type="match status" value="1"/>
</dbReference>
<name>A0AAF0J482_9BASI</name>
<evidence type="ECO:0000256" key="1">
    <source>
        <dbReference type="SAM" id="MobiDB-lite"/>
    </source>
</evidence>
<sequence>MQNKREREEASESTDASKDISKKQKNETIESTSEPSLAHSEPNATASDSKAQDHASDSLACVSSSQKDKADTEKEKEEEKVTTEKEKAPEKNSGQGAADAATVSTTATVPTNEVKPISAGPKLGFGAFASKSAPFKSATALTQKAEDAAVQNDTDWAASSSEKVTENQEIVVRKKEVQKPEIEFMRSDGVLKLILNVKLFAGMQCDLEQERFLRLLAMEPEGLMHFAIKFANTTEANAFLKQLRIHIPSRKASSDDK</sequence>
<gene>
    <name evidence="2" type="ORF">MNAN1_002733</name>
</gene>